<evidence type="ECO:0000313" key="5">
    <source>
        <dbReference type="EMBL" id="KAI6655112.1"/>
    </source>
</evidence>
<dbReference type="SUPFAM" id="SSF81296">
    <property type="entry name" value="E set domains"/>
    <property type="match status" value="3"/>
</dbReference>
<dbReference type="SMART" id="SM00429">
    <property type="entry name" value="IPT"/>
    <property type="match status" value="3"/>
</dbReference>
<dbReference type="PROSITE" id="PS51450">
    <property type="entry name" value="LRR"/>
    <property type="match status" value="1"/>
</dbReference>
<gene>
    <name evidence="5" type="ORF">LOD99_2401</name>
</gene>
<dbReference type="InterPro" id="IPR013783">
    <property type="entry name" value="Ig-like_fold"/>
</dbReference>
<reference evidence="5 6" key="1">
    <citation type="journal article" date="2023" name="BMC Biol.">
        <title>The compact genome of the sponge Oopsacas minuta (Hexactinellida) is lacking key metazoan core genes.</title>
        <authorList>
            <person name="Santini S."/>
            <person name="Schenkelaars Q."/>
            <person name="Jourda C."/>
            <person name="Duchesne M."/>
            <person name="Belahbib H."/>
            <person name="Rocher C."/>
            <person name="Selva M."/>
            <person name="Riesgo A."/>
            <person name="Vervoort M."/>
            <person name="Leys S.P."/>
            <person name="Kodjabachian L."/>
            <person name="Le Bivic A."/>
            <person name="Borchiellini C."/>
            <person name="Claverie J.M."/>
            <person name="Renard E."/>
        </authorList>
    </citation>
    <scope>NUCLEOTIDE SEQUENCE [LARGE SCALE GENOMIC DNA]</scope>
    <source>
        <strain evidence="5">SPO-2</strain>
    </source>
</reference>
<evidence type="ECO:0000256" key="3">
    <source>
        <dbReference type="ARBA" id="ARBA00022729"/>
    </source>
</evidence>
<dbReference type="PANTHER" id="PTHR24019:SF5">
    <property type="entry name" value="ADIPOLIN"/>
    <property type="match status" value="1"/>
</dbReference>
<protein>
    <recommendedName>
        <fullName evidence="4">IPT/TIG domain-containing protein</fullName>
    </recommendedName>
</protein>
<keyword evidence="3" id="KW-0732">Signal</keyword>
<dbReference type="PANTHER" id="PTHR24019">
    <property type="entry name" value="ADIPOLIN"/>
    <property type="match status" value="1"/>
</dbReference>
<evidence type="ECO:0000313" key="6">
    <source>
        <dbReference type="Proteomes" id="UP001165289"/>
    </source>
</evidence>
<sequence>MFGNRIVSIPFNNSVIVSEYTRDVTSPVVEYFDLDLNVGNLTLVFSETVNVSSLDVTRIRLQNFNQSSHPDFITYTLTDYPIHPVGSKTFDIDGTVIIIAIGSQDLNEIKKIRSLATNSLNTFISYTQELIFDMADNLAYPKTLGVRLITEDITNPILRSYGLDLNLGLLNMTFSETVKVNDSLDLTQIRIQSTKAGMSNPLTYQKLDGLFHIEQNSTSLLRNRSEFIQYPFPQGSLSSFDPLKSYSVSEDGTVVSVQLGFIDLNAVKYKSILASRMTETYLAITNLTILDLNNNNVDAIPSNDALLAAYFIPDQTSPTLLRYDLNLDLDLLSLTFDEFVESSSLMVQFLTIQSATLSDPSYHTSPRTLTPGNNQTHTVNDNGHVIVIQLGPDDRNEIKRRRGLAIDNTTVYLVAESYAILDMASNTLNEITDGTALEVRVYTADMTTPKLVKFTIDMNLGMLTLSFQETVNASSLRISSITLQDNQTGLTSHTLSSGTSTPSDNTEVTVTLSIDDLNSLKRLIICRLLTQCYITYESDTIRDMANNSVDVRPNSEAFGVIQHQPDSTMPRLVMFTVNLTQEVVVLTFSETVNATTLDYTAFTLQDFFDPTTSYTLTDGINKQTEYSTVVVLTFSLYDLNQIKNNTELFTSRPNGWLTITMYAIRDMAFDANYVMPITSSIYFGDGLVTEIFTPDFKRPELTHFDLDMNDHILHLFFTETMYASSLYFNQMTIQNKKMQNITEFHSLSIRNTLLTPNSPALTIQLDQYDADIIKVFTKLATTKNNTFLSLTDNTIDDMNRNNIVEIPFTNAIPVRNFIPDGVPPTLLGFNLAMDIALLELTFSEAVNTASLNVSQLRLQGSANAMSEYHAFTPGQAPNFTQSHSQNQAVILIEIGTYDMNAIKKLYNLATSEATTYLSLTRHAILDMIGNQVVEETTNNARQVTSYTPDSINPSLVSYDINMNTEIIQLTFDETVNVASFDVTQINIQSNQYTNLMSLISYYRLTEGDYSYENTTVIHLSFDLGDINTLKEMMSLMTSELDTYITFSNLLITDMNGNRIEEIINGRGQQVRIFTPDTTPPQVRSFLIDMDTGLLELTFRETINGYSLYVQSLTLQSYRNNTAGLSLTLTSSSIGINLSFNTIVTIQISKTDLDNIKSINNFAISTNNTWLIWDSSLIMDMNNNPVIPRYDGGALMANIFIPDTTPPYMIQFSVNLITEEFTFEFNEPVESALVNINQITIQDGISAQDSYIFSTGNWVAFNESKVFVIVVSSVDWSYIKRHKSLATSIDDTYIAFTPLAFFDKATNPILPLVDTINATQAVSFVSYPDPLFTSVRPIAGRAIGGTKLTIIGDNFGSLSGYPGQRDVDVHLAGKLAFNTTVVQNNTVLTTYTPTADIIGIPITLRLTIDESALQINISSAFTYLAPPIFTSIYPIIGTRYGRTNITIYGENFGPSTASQDGPVVTVSISGEECTDLVVIDNYTIICVTPSLSPNTHDLNITVDGVSTRVSGPFRSVNPPIILSTTPETTYRTYYTEVNITGRNFGPVTRSEDAPVPIVIFYQSEDNSTLYCLNVTIILNDTLLTCIVPPGLGFSTISVTVDGFLSPINTNVTFLHYDDAGTFSFTSDQYFVGELFPIGNVTVIRHDYRKYPSPAYVTIRTYDFTAINTAHYVNTTTTYLMDYNVFSLEFGVNIIAQYYQPERLRMGIENDVSLFVRIVDIAPIFGTNEIDRVECSLTIKAVCQILSIYCVGDLTVSGLRYMRTDEF</sequence>
<feature type="domain" description="IPT/TIG" evidence="4">
    <location>
        <begin position="1425"/>
        <end position="1515"/>
    </location>
</feature>
<keyword evidence="6" id="KW-1185">Reference proteome</keyword>
<dbReference type="CDD" id="cd00603">
    <property type="entry name" value="IPT_PCSR"/>
    <property type="match status" value="2"/>
</dbReference>
<dbReference type="GO" id="GO:0005179">
    <property type="term" value="F:hormone activity"/>
    <property type="evidence" value="ECO:0007669"/>
    <property type="project" value="TreeGrafter"/>
</dbReference>
<dbReference type="Gene3D" id="2.60.40.10">
    <property type="entry name" value="Immunoglobulins"/>
    <property type="match status" value="3"/>
</dbReference>
<keyword evidence="2" id="KW-0964">Secreted</keyword>
<proteinExistence type="predicted"/>
<organism evidence="5 6">
    <name type="scientific">Oopsacas minuta</name>
    <dbReference type="NCBI Taxonomy" id="111878"/>
    <lineage>
        <taxon>Eukaryota</taxon>
        <taxon>Metazoa</taxon>
        <taxon>Porifera</taxon>
        <taxon>Hexactinellida</taxon>
        <taxon>Hexasterophora</taxon>
        <taxon>Lyssacinosida</taxon>
        <taxon>Leucopsacidae</taxon>
        <taxon>Oopsacas</taxon>
    </lineage>
</organism>
<evidence type="ECO:0000256" key="1">
    <source>
        <dbReference type="ARBA" id="ARBA00004613"/>
    </source>
</evidence>
<dbReference type="InterPro" id="IPR014756">
    <property type="entry name" value="Ig_E-set"/>
</dbReference>
<comment type="subcellular location">
    <subcellularLocation>
        <location evidence="1">Secreted</location>
    </subcellularLocation>
</comment>
<comment type="caution">
    <text evidence="5">The sequence shown here is derived from an EMBL/GenBank/DDBJ whole genome shotgun (WGS) entry which is preliminary data.</text>
</comment>
<feature type="domain" description="IPT/TIG" evidence="4">
    <location>
        <begin position="1517"/>
        <end position="1624"/>
    </location>
</feature>
<dbReference type="GO" id="GO:0005615">
    <property type="term" value="C:extracellular space"/>
    <property type="evidence" value="ECO:0007669"/>
    <property type="project" value="TreeGrafter"/>
</dbReference>
<dbReference type="Pfam" id="PF01833">
    <property type="entry name" value="TIG"/>
    <property type="match status" value="3"/>
</dbReference>
<dbReference type="InterPro" id="IPR052136">
    <property type="entry name" value="Adipolin/Erythroferrone-rel"/>
</dbReference>
<accession>A0AAV7K1L1</accession>
<evidence type="ECO:0000256" key="2">
    <source>
        <dbReference type="ARBA" id="ARBA00022525"/>
    </source>
</evidence>
<dbReference type="Proteomes" id="UP001165289">
    <property type="component" value="Unassembled WGS sequence"/>
</dbReference>
<name>A0AAV7K1L1_9METZ</name>
<dbReference type="InterPro" id="IPR002909">
    <property type="entry name" value="IPT_dom"/>
</dbReference>
<evidence type="ECO:0000259" key="4">
    <source>
        <dbReference type="SMART" id="SM00429"/>
    </source>
</evidence>
<dbReference type="InterPro" id="IPR001611">
    <property type="entry name" value="Leu-rich_rpt"/>
</dbReference>
<feature type="domain" description="IPT/TIG" evidence="4">
    <location>
        <begin position="1328"/>
        <end position="1423"/>
    </location>
</feature>
<dbReference type="EMBL" id="JAKMXF010000210">
    <property type="protein sequence ID" value="KAI6655112.1"/>
    <property type="molecule type" value="Genomic_DNA"/>
</dbReference>